<dbReference type="PROSITE" id="PS50929">
    <property type="entry name" value="ABC_TM1F"/>
    <property type="match status" value="1"/>
</dbReference>
<feature type="transmembrane region" description="Helical" evidence="8">
    <location>
        <begin position="244"/>
        <end position="269"/>
    </location>
</feature>
<dbReference type="GO" id="GO:0005524">
    <property type="term" value="F:ATP binding"/>
    <property type="evidence" value="ECO:0007669"/>
    <property type="project" value="UniProtKB-KW"/>
</dbReference>
<dbReference type="Gene3D" id="3.40.50.300">
    <property type="entry name" value="P-loop containing nucleotide triphosphate hydrolases"/>
    <property type="match status" value="1"/>
</dbReference>
<gene>
    <name evidence="11" type="ORF">IW256_001363</name>
</gene>
<keyword evidence="5 8" id="KW-1133">Transmembrane helix</keyword>
<evidence type="ECO:0000256" key="7">
    <source>
        <dbReference type="SAM" id="MobiDB-lite"/>
    </source>
</evidence>
<feature type="transmembrane region" description="Helical" evidence="8">
    <location>
        <begin position="281"/>
        <end position="303"/>
    </location>
</feature>
<dbReference type="InterPro" id="IPR039421">
    <property type="entry name" value="Type_1_exporter"/>
</dbReference>
<evidence type="ECO:0000256" key="5">
    <source>
        <dbReference type="ARBA" id="ARBA00022989"/>
    </source>
</evidence>
<name>A0A931DBR6_9ACTN</name>
<dbReference type="GO" id="GO:0016887">
    <property type="term" value="F:ATP hydrolysis activity"/>
    <property type="evidence" value="ECO:0007669"/>
    <property type="project" value="InterPro"/>
</dbReference>
<dbReference type="AlphaFoldDB" id="A0A931DBR6"/>
<dbReference type="InterPro" id="IPR036640">
    <property type="entry name" value="ABC1_TM_sf"/>
</dbReference>
<dbReference type="PROSITE" id="PS00211">
    <property type="entry name" value="ABC_TRANSPORTER_1"/>
    <property type="match status" value="1"/>
</dbReference>
<feature type="transmembrane region" description="Helical" evidence="8">
    <location>
        <begin position="151"/>
        <end position="171"/>
    </location>
</feature>
<evidence type="ECO:0000256" key="6">
    <source>
        <dbReference type="ARBA" id="ARBA00023136"/>
    </source>
</evidence>
<evidence type="ECO:0000256" key="3">
    <source>
        <dbReference type="ARBA" id="ARBA00022741"/>
    </source>
</evidence>
<protein>
    <submittedName>
        <fullName evidence="11">ATP-binding cassette subfamily B protein</fullName>
    </submittedName>
</protein>
<keyword evidence="2 8" id="KW-0812">Transmembrane</keyword>
<evidence type="ECO:0000256" key="2">
    <source>
        <dbReference type="ARBA" id="ARBA00022692"/>
    </source>
</evidence>
<dbReference type="Proteomes" id="UP000614047">
    <property type="component" value="Unassembled WGS sequence"/>
</dbReference>
<dbReference type="SUPFAM" id="SSF52540">
    <property type="entry name" value="P-loop containing nucleoside triphosphate hydrolases"/>
    <property type="match status" value="1"/>
</dbReference>
<proteinExistence type="predicted"/>
<dbReference type="InterPro" id="IPR003439">
    <property type="entry name" value="ABC_transporter-like_ATP-bd"/>
</dbReference>
<dbReference type="SUPFAM" id="SSF90123">
    <property type="entry name" value="ABC transporter transmembrane region"/>
    <property type="match status" value="1"/>
</dbReference>
<feature type="compositionally biased region" description="Pro residues" evidence="7">
    <location>
        <begin position="614"/>
        <end position="629"/>
    </location>
</feature>
<evidence type="ECO:0000256" key="4">
    <source>
        <dbReference type="ARBA" id="ARBA00022840"/>
    </source>
</evidence>
<dbReference type="InterPro" id="IPR027417">
    <property type="entry name" value="P-loop_NTPase"/>
</dbReference>
<evidence type="ECO:0000256" key="8">
    <source>
        <dbReference type="SAM" id="Phobius"/>
    </source>
</evidence>
<dbReference type="GO" id="GO:0015421">
    <property type="term" value="F:ABC-type oligopeptide transporter activity"/>
    <property type="evidence" value="ECO:0007669"/>
    <property type="project" value="TreeGrafter"/>
</dbReference>
<dbReference type="PANTHER" id="PTHR43394:SF1">
    <property type="entry name" value="ATP-BINDING CASSETTE SUB-FAMILY B MEMBER 10, MITOCHONDRIAL"/>
    <property type="match status" value="1"/>
</dbReference>
<dbReference type="PANTHER" id="PTHR43394">
    <property type="entry name" value="ATP-DEPENDENT PERMEASE MDL1, MITOCHONDRIAL"/>
    <property type="match status" value="1"/>
</dbReference>
<feature type="region of interest" description="Disordered" evidence="7">
    <location>
        <begin position="595"/>
        <end position="629"/>
    </location>
</feature>
<reference evidence="11" key="1">
    <citation type="submission" date="2020-11" db="EMBL/GenBank/DDBJ databases">
        <title>Sequencing the genomes of 1000 actinobacteria strains.</title>
        <authorList>
            <person name="Klenk H.-P."/>
        </authorList>
    </citation>
    <scope>NUCLEOTIDE SEQUENCE</scope>
    <source>
        <strain evidence="11">DSM 43175</strain>
    </source>
</reference>
<sequence length="629" mass="67995">MTARRPLPLALGLAWRSGPLLTLALVLAAVLTGAAPVATAWLTKLLIDRLATGSGPSPALLAVLLAVAGSAMALLPHFVQFARREHQRRILRRSTDELFAAVCRMPGLARLEDPRFHDRLKLAQQSGQAAPQIVLDTGLGMLRGAVTATGFLVAICTFSPLLALLAGAAAVPELFVQLRLARSRTRMMWETTPAERRRLFYQTLLTEHQAAKEIRLFGLGGFLRGRMLEEMATEHRGERRVDVAAFRAGGALTALGALTAGAALVLMVREIAAGRSGIGDLAVLTAAVAGVQSSLSGIVVQFAQFNESLILVGHYAHVVSAESDLHEPPGGGAPVEPLRRGIELRDVWFRYDESHPWVLRGVTLTIPYGRSLALVGLNGEGKSTIVKLLCRMYDPQRGTITWDGTDVRELDVDALRRRIGAVFQDYMSYDLTATENIGLGDLDALDRPGRIEAAARWADIHDRLEALPDGYATMLSRFFGSGPGGGTGVMLSGGQWQRVALARAVLRAGGSDLLILDEPSSGLDPDAEHAVHERLRAYREGRSSLLISHRLNTVRGADHIAVLSGGRVAEEGNHDELMDLRGTYFRLFTRQAEGFQLQDESQDESREEYQEGPPAVPPPPAPPLGVRPG</sequence>
<dbReference type="RefSeq" id="WP_197010142.1">
    <property type="nucleotide sequence ID" value="NZ_BAABES010000006.1"/>
</dbReference>
<dbReference type="SMART" id="SM00382">
    <property type="entry name" value="AAA"/>
    <property type="match status" value="1"/>
</dbReference>
<evidence type="ECO:0000313" key="12">
    <source>
        <dbReference type="Proteomes" id="UP000614047"/>
    </source>
</evidence>
<feature type="domain" description="ABC transmembrane type-1" evidence="10">
    <location>
        <begin position="23"/>
        <end position="307"/>
    </location>
</feature>
<comment type="subcellular location">
    <subcellularLocation>
        <location evidence="1">Cell membrane</location>
        <topology evidence="1">Multi-pass membrane protein</topology>
    </subcellularLocation>
</comment>
<feature type="domain" description="ABC transporter" evidence="9">
    <location>
        <begin position="342"/>
        <end position="590"/>
    </location>
</feature>
<dbReference type="Pfam" id="PF00005">
    <property type="entry name" value="ABC_tran"/>
    <property type="match status" value="1"/>
</dbReference>
<dbReference type="InterPro" id="IPR003593">
    <property type="entry name" value="AAA+_ATPase"/>
</dbReference>
<evidence type="ECO:0000313" key="11">
    <source>
        <dbReference type="EMBL" id="MBG6087250.1"/>
    </source>
</evidence>
<keyword evidence="12" id="KW-1185">Reference proteome</keyword>
<dbReference type="InterPro" id="IPR011527">
    <property type="entry name" value="ABC1_TM_dom"/>
</dbReference>
<organism evidence="11 12">
    <name type="scientific">Actinomadura viridis</name>
    <dbReference type="NCBI Taxonomy" id="58110"/>
    <lineage>
        <taxon>Bacteria</taxon>
        <taxon>Bacillati</taxon>
        <taxon>Actinomycetota</taxon>
        <taxon>Actinomycetes</taxon>
        <taxon>Streptosporangiales</taxon>
        <taxon>Thermomonosporaceae</taxon>
        <taxon>Actinomadura</taxon>
    </lineage>
</organism>
<evidence type="ECO:0000259" key="9">
    <source>
        <dbReference type="PROSITE" id="PS50893"/>
    </source>
</evidence>
<keyword evidence="3" id="KW-0547">Nucleotide-binding</keyword>
<dbReference type="Gene3D" id="1.20.1560.10">
    <property type="entry name" value="ABC transporter type 1, transmembrane domain"/>
    <property type="match status" value="1"/>
</dbReference>
<evidence type="ECO:0000259" key="10">
    <source>
        <dbReference type="PROSITE" id="PS50929"/>
    </source>
</evidence>
<feature type="transmembrane region" description="Helical" evidence="8">
    <location>
        <begin position="59"/>
        <end position="79"/>
    </location>
</feature>
<accession>A0A931DBR6</accession>
<keyword evidence="6 8" id="KW-0472">Membrane</keyword>
<evidence type="ECO:0000256" key="1">
    <source>
        <dbReference type="ARBA" id="ARBA00004651"/>
    </source>
</evidence>
<dbReference type="GO" id="GO:0005886">
    <property type="term" value="C:plasma membrane"/>
    <property type="evidence" value="ECO:0007669"/>
    <property type="project" value="UniProtKB-SubCell"/>
</dbReference>
<comment type="caution">
    <text evidence="11">The sequence shown here is derived from an EMBL/GenBank/DDBJ whole genome shotgun (WGS) entry which is preliminary data.</text>
</comment>
<keyword evidence="4 11" id="KW-0067">ATP-binding</keyword>
<dbReference type="EMBL" id="JADOUA010000001">
    <property type="protein sequence ID" value="MBG6087250.1"/>
    <property type="molecule type" value="Genomic_DNA"/>
</dbReference>
<dbReference type="PROSITE" id="PS50893">
    <property type="entry name" value="ABC_TRANSPORTER_2"/>
    <property type="match status" value="1"/>
</dbReference>
<dbReference type="InterPro" id="IPR017871">
    <property type="entry name" value="ABC_transporter-like_CS"/>
</dbReference>